<dbReference type="InterPro" id="IPR002044">
    <property type="entry name" value="CBM20"/>
</dbReference>
<dbReference type="AlphaFoldDB" id="A0AB34K9C0"/>
<dbReference type="PANTHER" id="PTHR15048:SF0">
    <property type="entry name" value="STARCH-BINDING DOMAIN-CONTAINING PROTEIN 1"/>
    <property type="match status" value="1"/>
</dbReference>
<dbReference type="Proteomes" id="UP001515480">
    <property type="component" value="Unassembled WGS sequence"/>
</dbReference>
<dbReference type="PANTHER" id="PTHR15048">
    <property type="entry name" value="STARCH-BINDING DOMAIN-CONTAINING PROTEIN 1"/>
    <property type="match status" value="1"/>
</dbReference>
<organism evidence="3 4">
    <name type="scientific">Prymnesium parvum</name>
    <name type="common">Toxic golden alga</name>
    <dbReference type="NCBI Taxonomy" id="97485"/>
    <lineage>
        <taxon>Eukaryota</taxon>
        <taxon>Haptista</taxon>
        <taxon>Haptophyta</taxon>
        <taxon>Prymnesiophyceae</taxon>
        <taxon>Prymnesiales</taxon>
        <taxon>Prymnesiaceae</taxon>
        <taxon>Prymnesium</taxon>
    </lineage>
</organism>
<feature type="region of interest" description="Disordered" evidence="1">
    <location>
        <begin position="270"/>
        <end position="303"/>
    </location>
</feature>
<dbReference type="SMART" id="SM01065">
    <property type="entry name" value="CBM_2"/>
    <property type="match status" value="1"/>
</dbReference>
<dbReference type="InterPro" id="IPR013783">
    <property type="entry name" value="Ig-like_fold"/>
</dbReference>
<protein>
    <recommendedName>
        <fullName evidence="2">CBM20 domain-containing protein</fullName>
    </recommendedName>
</protein>
<dbReference type="Gene3D" id="2.60.40.10">
    <property type="entry name" value="Immunoglobulins"/>
    <property type="match status" value="1"/>
</dbReference>
<sequence>MTNGILCSNPEHWKYSSISCAACRGCEHSRRDVAPSRSSHEQPVRVVFRAKVETHWGDTVMIVGSCPELGGWQPLRGVPMTTNCQCYPTWTASLTVSSACEYKFIILRAEVHGRRPVDWEPLGNRELSLKNRNGALTLNVTAEWGKAASMDWVHVPPVHWATPKRGGDFTARTPSFGVAMTGEAPALVERSIPYPSSCANATVDTNRISAPGASSPAPDGRAIVGFLPSSTNDDKSHGSACNPLIAEPSEGSPFLSKLLGSPLECIESCDGSWPPSESGSTRSAALSQPPSTHTSSIDLTNGQTSPLPTHFTYQQCPAFEASFMNCALRNLVRT</sequence>
<feature type="domain" description="CBM20" evidence="2">
    <location>
        <begin position="38"/>
        <end position="146"/>
    </location>
</feature>
<gene>
    <name evidence="3" type="ORF">AB1Y20_000899</name>
</gene>
<dbReference type="GO" id="GO:2001070">
    <property type="term" value="F:starch binding"/>
    <property type="evidence" value="ECO:0007669"/>
    <property type="project" value="InterPro"/>
</dbReference>
<dbReference type="PROSITE" id="PS51166">
    <property type="entry name" value="CBM20"/>
    <property type="match status" value="1"/>
</dbReference>
<dbReference type="EMBL" id="JBGBPQ010000001">
    <property type="protein sequence ID" value="KAL1529972.1"/>
    <property type="molecule type" value="Genomic_DNA"/>
</dbReference>
<dbReference type="GO" id="GO:0016020">
    <property type="term" value="C:membrane"/>
    <property type="evidence" value="ECO:0007669"/>
    <property type="project" value="TreeGrafter"/>
</dbReference>
<dbReference type="Pfam" id="PF00686">
    <property type="entry name" value="CBM_20"/>
    <property type="match status" value="1"/>
</dbReference>
<feature type="region of interest" description="Disordered" evidence="1">
    <location>
        <begin position="209"/>
        <end position="240"/>
    </location>
</feature>
<keyword evidence="4" id="KW-1185">Reference proteome</keyword>
<evidence type="ECO:0000313" key="3">
    <source>
        <dbReference type="EMBL" id="KAL1529972.1"/>
    </source>
</evidence>
<name>A0AB34K9C0_PRYPA</name>
<comment type="caution">
    <text evidence="3">The sequence shown here is derived from an EMBL/GenBank/DDBJ whole genome shotgun (WGS) entry which is preliminary data.</text>
</comment>
<dbReference type="InterPro" id="IPR013784">
    <property type="entry name" value="Carb-bd-like_fold"/>
</dbReference>
<dbReference type="SUPFAM" id="SSF49452">
    <property type="entry name" value="Starch-binding domain-like"/>
    <property type="match status" value="1"/>
</dbReference>
<dbReference type="CDD" id="cd05467">
    <property type="entry name" value="CBM20"/>
    <property type="match status" value="1"/>
</dbReference>
<evidence type="ECO:0000256" key="1">
    <source>
        <dbReference type="SAM" id="MobiDB-lite"/>
    </source>
</evidence>
<evidence type="ECO:0000259" key="2">
    <source>
        <dbReference type="PROSITE" id="PS51166"/>
    </source>
</evidence>
<evidence type="ECO:0000313" key="4">
    <source>
        <dbReference type="Proteomes" id="UP001515480"/>
    </source>
</evidence>
<reference evidence="3 4" key="1">
    <citation type="journal article" date="2024" name="Science">
        <title>Giant polyketide synthase enzymes in the biosynthesis of giant marine polyether toxins.</title>
        <authorList>
            <person name="Fallon T.R."/>
            <person name="Shende V.V."/>
            <person name="Wierzbicki I.H."/>
            <person name="Pendleton A.L."/>
            <person name="Watervoot N.F."/>
            <person name="Auber R.P."/>
            <person name="Gonzalez D.J."/>
            <person name="Wisecaver J.H."/>
            <person name="Moore B.S."/>
        </authorList>
    </citation>
    <scope>NUCLEOTIDE SEQUENCE [LARGE SCALE GENOMIC DNA]</scope>
    <source>
        <strain evidence="3 4">12B1</strain>
    </source>
</reference>
<proteinExistence type="predicted"/>
<accession>A0AB34K9C0</accession>
<feature type="compositionally biased region" description="Polar residues" evidence="1">
    <location>
        <begin position="275"/>
        <end position="303"/>
    </location>
</feature>